<feature type="non-terminal residue" evidence="1">
    <location>
        <position position="157"/>
    </location>
</feature>
<reference evidence="1" key="1">
    <citation type="submission" date="2018-05" db="EMBL/GenBank/DDBJ databases">
        <authorList>
            <person name="Lanie J.A."/>
            <person name="Ng W.-L."/>
            <person name="Kazmierczak K.M."/>
            <person name="Andrzejewski T.M."/>
            <person name="Davidsen T.M."/>
            <person name="Wayne K.J."/>
            <person name="Tettelin H."/>
            <person name="Glass J.I."/>
            <person name="Rusch D."/>
            <person name="Podicherti R."/>
            <person name="Tsui H.-C.T."/>
            <person name="Winkler M.E."/>
        </authorList>
    </citation>
    <scope>NUCLEOTIDE SEQUENCE</scope>
</reference>
<evidence type="ECO:0000313" key="1">
    <source>
        <dbReference type="EMBL" id="SVC48341.1"/>
    </source>
</evidence>
<organism evidence="1">
    <name type="scientific">marine metagenome</name>
    <dbReference type="NCBI Taxonomy" id="408172"/>
    <lineage>
        <taxon>unclassified sequences</taxon>
        <taxon>metagenomes</taxon>
        <taxon>ecological metagenomes</taxon>
    </lineage>
</organism>
<dbReference type="AlphaFoldDB" id="A0A382MM17"/>
<accession>A0A382MM17</accession>
<proteinExistence type="predicted"/>
<gene>
    <name evidence="1" type="ORF">METZ01_LOCUS301195</name>
</gene>
<dbReference type="Gene3D" id="3.40.50.2300">
    <property type="match status" value="2"/>
</dbReference>
<evidence type="ECO:0008006" key="2">
    <source>
        <dbReference type="Google" id="ProtNLM"/>
    </source>
</evidence>
<dbReference type="SUPFAM" id="SSF53822">
    <property type="entry name" value="Periplasmic binding protein-like I"/>
    <property type="match status" value="1"/>
</dbReference>
<name>A0A382MM17_9ZZZZ</name>
<protein>
    <recommendedName>
        <fullName evidence="2">Periplasmic binding protein/LacI sugar binding domain-containing protein</fullName>
    </recommendedName>
</protein>
<dbReference type="EMBL" id="UINC01093705">
    <property type="protein sequence ID" value="SVC48341.1"/>
    <property type="molecule type" value="Genomic_DNA"/>
</dbReference>
<sequence length="157" mass="17373">MNQSIAIVMSEVFLRRLTPALSAFTSREQDYRILRIDRSIEELAPVLKQIRPVGMISEWLPNKADSLLGLGLKIPHVMVGTHNKFPGVLSVDVDDLAVGSEAAQALSLVGFRSLACLGDGTPYSDLRIQGFEEAISELKIPFSQYIESGFEEMSYIE</sequence>
<dbReference type="InterPro" id="IPR028082">
    <property type="entry name" value="Peripla_BP_I"/>
</dbReference>